<feature type="region of interest" description="Disordered" evidence="1">
    <location>
        <begin position="30"/>
        <end position="50"/>
    </location>
</feature>
<gene>
    <name evidence="2" type="ORF">OCBIM_22028047mg</name>
</gene>
<proteinExistence type="predicted"/>
<reference evidence="2" key="1">
    <citation type="submission" date="2015-07" db="EMBL/GenBank/DDBJ databases">
        <title>MeaNS - Measles Nucleotide Surveillance Program.</title>
        <authorList>
            <person name="Tran T."/>
            <person name="Druce J."/>
        </authorList>
    </citation>
    <scope>NUCLEOTIDE SEQUENCE</scope>
    <source>
        <strain evidence="2">UCB-OBI-ISO-001</strain>
        <tissue evidence="2">Gonad</tissue>
    </source>
</reference>
<protein>
    <submittedName>
        <fullName evidence="2">Uncharacterized protein</fullName>
    </submittedName>
</protein>
<dbReference type="AlphaFoldDB" id="A0A0L8I905"/>
<name>A0A0L8I905_OCTBM</name>
<organism evidence="2">
    <name type="scientific">Octopus bimaculoides</name>
    <name type="common">California two-spotted octopus</name>
    <dbReference type="NCBI Taxonomy" id="37653"/>
    <lineage>
        <taxon>Eukaryota</taxon>
        <taxon>Metazoa</taxon>
        <taxon>Spiralia</taxon>
        <taxon>Lophotrochozoa</taxon>
        <taxon>Mollusca</taxon>
        <taxon>Cephalopoda</taxon>
        <taxon>Coleoidea</taxon>
        <taxon>Octopodiformes</taxon>
        <taxon>Octopoda</taxon>
        <taxon>Incirrata</taxon>
        <taxon>Octopodidae</taxon>
        <taxon>Octopus</taxon>
    </lineage>
</organism>
<evidence type="ECO:0000313" key="2">
    <source>
        <dbReference type="EMBL" id="KOF97932.1"/>
    </source>
</evidence>
<dbReference type="EMBL" id="KQ416244">
    <property type="protein sequence ID" value="KOF97932.1"/>
    <property type="molecule type" value="Genomic_DNA"/>
</dbReference>
<accession>A0A0L8I905</accession>
<sequence length="50" mass="5559">MKAATLQMEDDDDVEDGMPSYQTVSLLNHIRPGSAQGHSRRRLSSSAVWN</sequence>
<evidence type="ECO:0000256" key="1">
    <source>
        <dbReference type="SAM" id="MobiDB-lite"/>
    </source>
</evidence>